<sequence>MLYWKNDVNLEYCKHYGDGRYKPARGPDLHRKKSPYAALRYLPLTSRLQRLYSSRATVEHMMWHATHQIVEGSMCHPSDVEAWKHFDWISGFNDAGGIDVECERSTRLWNGIWVEYRGVMGCPVCMDDTRAFHLQHGRKPCYFDCHRQFLPAHHRY</sequence>
<dbReference type="AlphaFoldDB" id="A0AAW2JP22"/>
<dbReference type="PANTHER" id="PTHR10775:SF185">
    <property type="entry name" value="OS08G0208400 PROTEIN"/>
    <property type="match status" value="1"/>
</dbReference>
<gene>
    <name evidence="1" type="ORF">Sradi_6671100</name>
</gene>
<dbReference type="EMBL" id="JACGWJ010000032">
    <property type="protein sequence ID" value="KAL0296190.1"/>
    <property type="molecule type" value="Genomic_DNA"/>
</dbReference>
<proteinExistence type="predicted"/>
<reference evidence="1" key="2">
    <citation type="journal article" date="2024" name="Plant">
        <title>Genomic evolution and insights into agronomic trait innovations of Sesamum species.</title>
        <authorList>
            <person name="Miao H."/>
            <person name="Wang L."/>
            <person name="Qu L."/>
            <person name="Liu H."/>
            <person name="Sun Y."/>
            <person name="Le M."/>
            <person name="Wang Q."/>
            <person name="Wei S."/>
            <person name="Zheng Y."/>
            <person name="Lin W."/>
            <person name="Duan Y."/>
            <person name="Cao H."/>
            <person name="Xiong S."/>
            <person name="Wang X."/>
            <person name="Wei L."/>
            <person name="Li C."/>
            <person name="Ma Q."/>
            <person name="Ju M."/>
            <person name="Zhao R."/>
            <person name="Li G."/>
            <person name="Mu C."/>
            <person name="Tian Q."/>
            <person name="Mei H."/>
            <person name="Zhang T."/>
            <person name="Gao T."/>
            <person name="Zhang H."/>
        </authorList>
    </citation>
    <scope>NUCLEOTIDE SEQUENCE</scope>
    <source>
        <strain evidence="1">G02</strain>
    </source>
</reference>
<reference evidence="1" key="1">
    <citation type="submission" date="2020-06" db="EMBL/GenBank/DDBJ databases">
        <authorList>
            <person name="Li T."/>
            <person name="Hu X."/>
            <person name="Zhang T."/>
            <person name="Song X."/>
            <person name="Zhang H."/>
            <person name="Dai N."/>
            <person name="Sheng W."/>
            <person name="Hou X."/>
            <person name="Wei L."/>
        </authorList>
    </citation>
    <scope>NUCLEOTIDE SEQUENCE</scope>
    <source>
        <strain evidence="1">G02</strain>
        <tissue evidence="1">Leaf</tissue>
    </source>
</reference>
<evidence type="ECO:0000313" key="1">
    <source>
        <dbReference type="EMBL" id="KAL0296190.1"/>
    </source>
</evidence>
<protein>
    <submittedName>
        <fullName evidence="1">Uncharacterized protein</fullName>
    </submittedName>
</protein>
<organism evidence="1">
    <name type="scientific">Sesamum radiatum</name>
    <name type="common">Black benniseed</name>
    <dbReference type="NCBI Taxonomy" id="300843"/>
    <lineage>
        <taxon>Eukaryota</taxon>
        <taxon>Viridiplantae</taxon>
        <taxon>Streptophyta</taxon>
        <taxon>Embryophyta</taxon>
        <taxon>Tracheophyta</taxon>
        <taxon>Spermatophyta</taxon>
        <taxon>Magnoliopsida</taxon>
        <taxon>eudicotyledons</taxon>
        <taxon>Gunneridae</taxon>
        <taxon>Pentapetalae</taxon>
        <taxon>asterids</taxon>
        <taxon>lamiids</taxon>
        <taxon>Lamiales</taxon>
        <taxon>Pedaliaceae</taxon>
        <taxon>Sesamum</taxon>
    </lineage>
</organism>
<comment type="caution">
    <text evidence="1">The sequence shown here is derived from an EMBL/GenBank/DDBJ whole genome shotgun (WGS) entry which is preliminary data.</text>
</comment>
<dbReference type="PANTHER" id="PTHR10775">
    <property type="entry name" value="OS08G0208400 PROTEIN"/>
    <property type="match status" value="1"/>
</dbReference>
<accession>A0AAW2JP22</accession>
<name>A0AAW2JP22_SESRA</name>